<evidence type="ECO:0000256" key="1">
    <source>
        <dbReference type="SAM" id="SignalP"/>
    </source>
</evidence>
<evidence type="ECO:0000313" key="2">
    <source>
        <dbReference type="EMBL" id="KAK0476485.1"/>
    </source>
</evidence>
<accession>A0AA39P2Q7</accession>
<comment type="caution">
    <text evidence="2">The sequence shown here is derived from an EMBL/GenBank/DDBJ whole genome shotgun (WGS) entry which is preliminary data.</text>
</comment>
<feature type="signal peptide" evidence="1">
    <location>
        <begin position="1"/>
        <end position="22"/>
    </location>
</feature>
<gene>
    <name evidence="2" type="ORF">IW261DRAFT_1421777</name>
</gene>
<evidence type="ECO:0000313" key="3">
    <source>
        <dbReference type="Proteomes" id="UP001175227"/>
    </source>
</evidence>
<sequence length="213" mass="23922">MVKLTSTFAALSLVVLTPIVAAIDIRLCDHAYYVGCDWKYDVPIGKCLNSTASTGWSGFDDNVGERNKFWIQMRFFEKEASQYMNEGSHCLINAATVGQDLLAGGFQLSFSLDPMARRQVNERECPRHHLVFIATTPPLHLTATLHVSEDPRPTTNVLNLILPHLLTVLGFQLPKVYWESRILKVWETREESMDVPEKLTKGGVDLMSVKATV</sequence>
<feature type="chain" id="PRO_5041224748" evidence="1">
    <location>
        <begin position="23"/>
        <end position="213"/>
    </location>
</feature>
<dbReference type="Proteomes" id="UP001175227">
    <property type="component" value="Unassembled WGS sequence"/>
</dbReference>
<keyword evidence="3" id="KW-1185">Reference proteome</keyword>
<protein>
    <submittedName>
        <fullName evidence="2">Uncharacterized protein</fullName>
    </submittedName>
</protein>
<dbReference type="EMBL" id="JAUEPR010000020">
    <property type="protein sequence ID" value="KAK0476485.1"/>
    <property type="molecule type" value="Genomic_DNA"/>
</dbReference>
<dbReference type="AlphaFoldDB" id="A0AA39P2Q7"/>
<keyword evidence="1" id="KW-0732">Signal</keyword>
<organism evidence="2 3">
    <name type="scientific">Armillaria novae-zelandiae</name>
    <dbReference type="NCBI Taxonomy" id="153914"/>
    <lineage>
        <taxon>Eukaryota</taxon>
        <taxon>Fungi</taxon>
        <taxon>Dikarya</taxon>
        <taxon>Basidiomycota</taxon>
        <taxon>Agaricomycotina</taxon>
        <taxon>Agaricomycetes</taxon>
        <taxon>Agaricomycetidae</taxon>
        <taxon>Agaricales</taxon>
        <taxon>Marasmiineae</taxon>
        <taxon>Physalacriaceae</taxon>
        <taxon>Armillaria</taxon>
    </lineage>
</organism>
<name>A0AA39P2Q7_9AGAR</name>
<proteinExistence type="predicted"/>
<reference evidence="2" key="1">
    <citation type="submission" date="2023-06" db="EMBL/GenBank/DDBJ databases">
        <authorList>
            <consortium name="Lawrence Berkeley National Laboratory"/>
            <person name="Ahrendt S."/>
            <person name="Sahu N."/>
            <person name="Indic B."/>
            <person name="Wong-Bajracharya J."/>
            <person name="Merenyi Z."/>
            <person name="Ke H.-M."/>
            <person name="Monk M."/>
            <person name="Kocsube S."/>
            <person name="Drula E."/>
            <person name="Lipzen A."/>
            <person name="Balint B."/>
            <person name="Henrissat B."/>
            <person name="Andreopoulos B."/>
            <person name="Martin F.M."/>
            <person name="Harder C.B."/>
            <person name="Rigling D."/>
            <person name="Ford K.L."/>
            <person name="Foster G.D."/>
            <person name="Pangilinan J."/>
            <person name="Papanicolaou A."/>
            <person name="Barry K."/>
            <person name="LaButti K."/>
            <person name="Viragh M."/>
            <person name="Koriabine M."/>
            <person name="Yan M."/>
            <person name="Riley R."/>
            <person name="Champramary S."/>
            <person name="Plett K.L."/>
            <person name="Tsai I.J."/>
            <person name="Slot J."/>
            <person name="Sipos G."/>
            <person name="Plett J."/>
            <person name="Nagy L.G."/>
            <person name="Grigoriev I.V."/>
        </authorList>
    </citation>
    <scope>NUCLEOTIDE SEQUENCE</scope>
    <source>
        <strain evidence="2">ICMP 16352</strain>
    </source>
</reference>